<evidence type="ECO:0000313" key="4">
    <source>
        <dbReference type="Proteomes" id="UP001281761"/>
    </source>
</evidence>
<dbReference type="Proteomes" id="UP001281761">
    <property type="component" value="Unassembled WGS sequence"/>
</dbReference>
<evidence type="ECO:0000313" key="3">
    <source>
        <dbReference type="EMBL" id="KAK2947402.1"/>
    </source>
</evidence>
<feature type="coiled-coil region" evidence="1">
    <location>
        <begin position="723"/>
        <end position="750"/>
    </location>
</feature>
<feature type="compositionally biased region" description="Basic and acidic residues" evidence="2">
    <location>
        <begin position="779"/>
        <end position="806"/>
    </location>
</feature>
<dbReference type="EMBL" id="JARBJD010000202">
    <property type="protein sequence ID" value="KAK2947402.1"/>
    <property type="molecule type" value="Genomic_DNA"/>
</dbReference>
<feature type="compositionally biased region" description="Basic and acidic residues" evidence="2">
    <location>
        <begin position="647"/>
        <end position="664"/>
    </location>
</feature>
<comment type="caution">
    <text evidence="3">The sequence shown here is derived from an EMBL/GenBank/DDBJ whole genome shotgun (WGS) entry which is preliminary data.</text>
</comment>
<feature type="compositionally biased region" description="Low complexity" evidence="2">
    <location>
        <begin position="689"/>
        <end position="708"/>
    </location>
</feature>
<feature type="compositionally biased region" description="Basic and acidic residues" evidence="2">
    <location>
        <begin position="443"/>
        <end position="456"/>
    </location>
</feature>
<name>A0ABQ9X6K3_9EUKA</name>
<organism evidence="3 4">
    <name type="scientific">Blattamonas nauphoetae</name>
    <dbReference type="NCBI Taxonomy" id="2049346"/>
    <lineage>
        <taxon>Eukaryota</taxon>
        <taxon>Metamonada</taxon>
        <taxon>Preaxostyla</taxon>
        <taxon>Oxymonadida</taxon>
        <taxon>Blattamonas</taxon>
    </lineage>
</organism>
<feature type="compositionally biased region" description="Low complexity" evidence="2">
    <location>
        <begin position="811"/>
        <end position="820"/>
    </location>
</feature>
<feature type="compositionally biased region" description="Basic and acidic residues" evidence="2">
    <location>
        <begin position="426"/>
        <end position="435"/>
    </location>
</feature>
<reference evidence="3 4" key="1">
    <citation type="journal article" date="2022" name="bioRxiv">
        <title>Genomics of Preaxostyla Flagellates Illuminates Evolutionary Transitions and the Path Towards Mitochondrial Loss.</title>
        <authorList>
            <person name="Novak L.V.F."/>
            <person name="Treitli S.C."/>
            <person name="Pyrih J."/>
            <person name="Halakuc P."/>
            <person name="Pipaliya S.V."/>
            <person name="Vacek V."/>
            <person name="Brzon O."/>
            <person name="Soukal P."/>
            <person name="Eme L."/>
            <person name="Dacks J.B."/>
            <person name="Karnkowska A."/>
            <person name="Elias M."/>
            <person name="Hampl V."/>
        </authorList>
    </citation>
    <scope>NUCLEOTIDE SEQUENCE [LARGE SCALE GENOMIC DNA]</scope>
    <source>
        <strain evidence="3">NAU3</strain>
        <tissue evidence="3">Gut</tissue>
    </source>
</reference>
<feature type="region of interest" description="Disordered" evidence="2">
    <location>
        <begin position="631"/>
        <end position="717"/>
    </location>
</feature>
<accession>A0ABQ9X6K3</accession>
<gene>
    <name evidence="3" type="ORF">BLNAU_17648</name>
</gene>
<feature type="compositionally biased region" description="Basic and acidic residues" evidence="2">
    <location>
        <begin position="1030"/>
        <end position="1054"/>
    </location>
</feature>
<feature type="compositionally biased region" description="Basic and acidic residues" evidence="2">
    <location>
        <begin position="970"/>
        <end position="1002"/>
    </location>
</feature>
<feature type="compositionally biased region" description="Low complexity" evidence="2">
    <location>
        <begin position="831"/>
        <end position="876"/>
    </location>
</feature>
<feature type="compositionally biased region" description="Polar residues" evidence="2">
    <location>
        <begin position="1068"/>
        <end position="1079"/>
    </location>
</feature>
<evidence type="ECO:0000256" key="2">
    <source>
        <dbReference type="SAM" id="MobiDB-lite"/>
    </source>
</evidence>
<feature type="region of interest" description="Disordered" evidence="2">
    <location>
        <begin position="426"/>
        <end position="584"/>
    </location>
</feature>
<keyword evidence="1" id="KW-0175">Coiled coil</keyword>
<sequence length="1097" mass="125346">MISRTSKDKNQDPEPTSLQDHFQMTLNSFESQISLVFHEGVKKDTFRDIYNGSDMETFYQKTLVVLKAYGQHLIDIFRTELDNSREKFLLNATESELEESVFRVINMQKSQLADAEKQISLLKLQLKRRTDSLKEQRSLFFKEILVLKEQLHQKNTYGEDFKHDNFEIFKPTAWLEELLGEDLDEIDEVEEIQKKAKEALDKIQKEYNKERHRLERTLFEIEREKDRQLDQVTTAMKQREAELQAMVSEADALSQENQTSRDAELRAELEALKLQSETELETLRSQLAALTEQSETNQDARIALSEKEIELADLRASEESLREALAQQSAEQDALQKRVAVAEEKVRVYEEATAHTSESESEEERLKATVTRMKLAQLAQNEKVQELESRLSLASSSFAALEAAETKVGELREEVKAKDDLIEQMKDELESKGSDMKMWAQMEEQRKLKQQQDRARQAQTDAAPSSDPLPTPQPTQTPTKPKFQAAPSEFLSTFATDEPVDVKETRSRGTQTFWEDDYVPAQSSVKPFSPSQHVSRPTPKQRDRIRNESEMNRSDGENEDSNNNLPPLPTLSPNSLSLPKSEQRRQIKEIHSLVNRDKDIQSNTAITNWHLLTSGLVRAIAEQVQVRMQRGEDVTSELDNIPHLRFNRPDGAEWQKEQGQQKDDEPIELDVADVSSNHSKHQTGDVATTPKQQGSKPSSSTQSPSRSKTNNRFAKSAFLERLQRSEQSRLSRLKAKRDQLETERAGNLEKVLDTFRHVTKPAKVPPALELIEEHERDDTTVIVEKERGKEKDAAKGRPKEKEDKIPVKQVSFDLAFSSSDAARKPKHRKQQPTTTSLSSSPSQHAIISTRPFSPPHTSFTSPSRTSSITSPSLSASQVPLSQTVTPTQKDLSRHPSHNILSQSYPAPSQVGEREGSGSDHGLAFLFSKKAQQTIPQTQTRDEADSEQHLPPQQQREIHPFSLQFPLQSQHAERDSEKRSETERTSLKSDRSDEARRREDRQMQMRRSFNVGSETDRPVASLKPAKTLAKPKVEKKKEEKERMDKGKRPEEEAWQRRRQNQPEWKESGYLSSVTGQSSAPEPTLRLPPLVELDLFMDH</sequence>
<evidence type="ECO:0000256" key="1">
    <source>
        <dbReference type="SAM" id="Coils"/>
    </source>
</evidence>
<keyword evidence="4" id="KW-1185">Reference proteome</keyword>
<feature type="compositionally biased region" description="Polar residues" evidence="2">
    <location>
        <begin position="877"/>
        <end position="889"/>
    </location>
</feature>
<protein>
    <submittedName>
        <fullName evidence="3">Uncharacterized protein</fullName>
    </submittedName>
</protein>
<feature type="compositionally biased region" description="Basic and acidic residues" evidence="2">
    <location>
        <begin position="540"/>
        <end position="556"/>
    </location>
</feature>
<feature type="region of interest" description="Disordered" evidence="2">
    <location>
        <begin position="779"/>
        <end position="1086"/>
    </location>
</feature>
<feature type="compositionally biased region" description="Polar residues" evidence="2">
    <location>
        <begin position="929"/>
        <end position="938"/>
    </location>
</feature>
<proteinExistence type="predicted"/>
<feature type="coiled-coil region" evidence="1">
    <location>
        <begin position="186"/>
        <end position="352"/>
    </location>
</feature>
<feature type="compositionally biased region" description="Polar residues" evidence="2">
    <location>
        <begin position="521"/>
        <end position="535"/>
    </location>
</feature>
<feature type="compositionally biased region" description="Low complexity" evidence="2">
    <location>
        <begin position="561"/>
        <end position="579"/>
    </location>
</feature>